<protein>
    <submittedName>
        <fullName evidence="1">Uncharacterized protein</fullName>
    </submittedName>
</protein>
<comment type="caution">
    <text evidence="1">The sequence shown here is derived from an EMBL/GenBank/DDBJ whole genome shotgun (WGS) entry which is preliminary data.</text>
</comment>
<dbReference type="Proteomes" id="UP000462014">
    <property type="component" value="Unassembled WGS sequence"/>
</dbReference>
<dbReference type="AlphaFoldDB" id="A0A7K1SXM5"/>
<evidence type="ECO:0000313" key="1">
    <source>
        <dbReference type="EMBL" id="MVN22063.1"/>
    </source>
</evidence>
<name>A0A7K1SXM5_9SPHI</name>
<gene>
    <name evidence="1" type="ORF">GO621_11025</name>
</gene>
<dbReference type="EMBL" id="WPIK01000009">
    <property type="protein sequence ID" value="MVN22063.1"/>
    <property type="molecule type" value="Genomic_DNA"/>
</dbReference>
<proteinExistence type="predicted"/>
<evidence type="ECO:0000313" key="2">
    <source>
        <dbReference type="Proteomes" id="UP000462014"/>
    </source>
</evidence>
<sequence>MIKEAFWLFENEKTAIMPKLFFKNTVHQTKSEFRIMHKNGDRYRGAIFADTKLKIQS</sequence>
<organism evidence="1 2">
    <name type="scientific">Mucilaginibacter arboris</name>
    <dbReference type="NCBI Taxonomy" id="2682090"/>
    <lineage>
        <taxon>Bacteria</taxon>
        <taxon>Pseudomonadati</taxon>
        <taxon>Bacteroidota</taxon>
        <taxon>Sphingobacteriia</taxon>
        <taxon>Sphingobacteriales</taxon>
        <taxon>Sphingobacteriaceae</taxon>
        <taxon>Mucilaginibacter</taxon>
    </lineage>
</organism>
<accession>A0A7K1SXM5</accession>
<dbReference type="RefSeq" id="WP_157566965.1">
    <property type="nucleotide sequence ID" value="NZ_WPIK01000009.1"/>
</dbReference>
<reference evidence="1 2" key="1">
    <citation type="submission" date="2019-12" db="EMBL/GenBank/DDBJ databases">
        <title>Mucilaginibacter sp. HMF7410 genome sequencing and assembly.</title>
        <authorList>
            <person name="Kang H."/>
            <person name="Cha I."/>
            <person name="Kim H."/>
            <person name="Joh K."/>
        </authorList>
    </citation>
    <scope>NUCLEOTIDE SEQUENCE [LARGE SCALE GENOMIC DNA]</scope>
    <source>
        <strain evidence="1 2">HMF7410</strain>
    </source>
</reference>
<keyword evidence="2" id="KW-1185">Reference proteome</keyword>